<evidence type="ECO:0000313" key="2">
    <source>
        <dbReference type="EMBL" id="QDU06958.1"/>
    </source>
</evidence>
<dbReference type="InterPro" id="IPR052045">
    <property type="entry name" value="Sulfur_Carrier/Prot_Modifier"/>
</dbReference>
<dbReference type="InterPro" id="IPR016155">
    <property type="entry name" value="Mopterin_synth/thiamin_S_b"/>
</dbReference>
<dbReference type="EMBL" id="CP037422">
    <property type="protein sequence ID" value="QDU06958.1"/>
    <property type="molecule type" value="Genomic_DNA"/>
</dbReference>
<dbReference type="OrthoDB" id="9156098at2"/>
<dbReference type="Gene3D" id="3.10.20.30">
    <property type="match status" value="1"/>
</dbReference>
<dbReference type="RefSeq" id="WP_144980513.1">
    <property type="nucleotide sequence ID" value="NZ_CP037422.1"/>
</dbReference>
<keyword evidence="3" id="KW-1185">Reference proteome</keyword>
<accession>A0A517WNX8</accession>
<name>A0A517VPN9_9PLAN</name>
<reference evidence="3 4" key="1">
    <citation type="submission" date="2019-03" db="EMBL/GenBank/DDBJ databases">
        <title>Deep-cultivation of Planctomycetes and their phenomic and genomic characterization uncovers novel biology.</title>
        <authorList>
            <person name="Wiegand S."/>
            <person name="Jogler M."/>
            <person name="Boedeker C."/>
            <person name="Pinto D."/>
            <person name="Vollmers J."/>
            <person name="Rivas-Marin E."/>
            <person name="Kohn T."/>
            <person name="Peeters S.H."/>
            <person name="Heuer A."/>
            <person name="Rast P."/>
            <person name="Oberbeckmann S."/>
            <person name="Bunk B."/>
            <person name="Jeske O."/>
            <person name="Meyerdierks A."/>
            <person name="Storesund J.E."/>
            <person name="Kallscheuer N."/>
            <person name="Luecker S."/>
            <person name="Lage O.M."/>
            <person name="Pohl T."/>
            <person name="Merkel B.J."/>
            <person name="Hornburger P."/>
            <person name="Mueller R.-W."/>
            <person name="Bruemmer F."/>
            <person name="Labrenz M."/>
            <person name="Spormann A.M."/>
            <person name="Op den Camp H."/>
            <person name="Overmann J."/>
            <person name="Amann R."/>
            <person name="Jetten M.S.M."/>
            <person name="Mascher T."/>
            <person name="Medema M.H."/>
            <person name="Devos D.P."/>
            <person name="Kaster A.-K."/>
            <person name="Ovreas L."/>
            <person name="Rohde M."/>
            <person name="Galperin M.Y."/>
            <person name="Jogler C."/>
        </authorList>
    </citation>
    <scope>NUCLEOTIDE SEQUENCE [LARGE SCALE GENOMIC DNA]</scope>
    <source>
        <strain evidence="1 4">V144</strain>
        <strain evidence="2 3">V202</strain>
    </source>
</reference>
<evidence type="ECO:0000313" key="1">
    <source>
        <dbReference type="EMBL" id="QDT94943.1"/>
    </source>
</evidence>
<dbReference type="InterPro" id="IPR012675">
    <property type="entry name" value="Beta-grasp_dom_sf"/>
</dbReference>
<dbReference type="Proteomes" id="UP000318704">
    <property type="component" value="Chromosome"/>
</dbReference>
<dbReference type="PANTHER" id="PTHR38031">
    <property type="entry name" value="SULFUR CARRIER PROTEIN SLR0821-RELATED"/>
    <property type="match status" value="1"/>
</dbReference>
<protein>
    <recommendedName>
        <fullName evidence="5">ThiS family protein</fullName>
    </recommendedName>
</protein>
<dbReference type="SUPFAM" id="SSF54285">
    <property type="entry name" value="MoaD/ThiS"/>
    <property type="match status" value="1"/>
</dbReference>
<proteinExistence type="predicted"/>
<gene>
    <name evidence="1" type="ORF">V144x_03770</name>
    <name evidence="2" type="ORF">V202x_03030</name>
</gene>
<accession>A0A517VPN9</accession>
<dbReference type="PANTHER" id="PTHR38031:SF1">
    <property type="entry name" value="SULFUR CARRIER PROTEIN CYSO"/>
    <property type="match status" value="1"/>
</dbReference>
<evidence type="ECO:0008006" key="5">
    <source>
        <dbReference type="Google" id="ProtNLM"/>
    </source>
</evidence>
<dbReference type="EMBL" id="CP037920">
    <property type="protein sequence ID" value="QDT94943.1"/>
    <property type="molecule type" value="Genomic_DNA"/>
</dbReference>
<sequence length="89" mass="9961">MVRVVFTPNLERHLSCPEATVSGDSVREALDAVFETDQQLRGYILDDQSRLRQHMVIFVDGKTIVDRVHLSDSISPNSEIYVMQALSGG</sequence>
<organism evidence="1 4">
    <name type="scientific">Gimesia aquarii</name>
    <dbReference type="NCBI Taxonomy" id="2527964"/>
    <lineage>
        <taxon>Bacteria</taxon>
        <taxon>Pseudomonadati</taxon>
        <taxon>Planctomycetota</taxon>
        <taxon>Planctomycetia</taxon>
        <taxon>Planctomycetales</taxon>
        <taxon>Planctomycetaceae</taxon>
        <taxon>Gimesia</taxon>
    </lineage>
</organism>
<evidence type="ECO:0000313" key="3">
    <source>
        <dbReference type="Proteomes" id="UP000318384"/>
    </source>
</evidence>
<dbReference type="KEGG" id="gaw:V144x_03770"/>
<dbReference type="AlphaFoldDB" id="A0A517VPN9"/>
<evidence type="ECO:0000313" key="4">
    <source>
        <dbReference type="Proteomes" id="UP000318704"/>
    </source>
</evidence>
<dbReference type="CDD" id="cd17040">
    <property type="entry name" value="Ubl_MoaD_like"/>
    <property type="match status" value="1"/>
</dbReference>
<dbReference type="Proteomes" id="UP000318384">
    <property type="component" value="Chromosome"/>
</dbReference>